<evidence type="ECO:0000256" key="3">
    <source>
        <dbReference type="ARBA" id="ARBA00022723"/>
    </source>
</evidence>
<dbReference type="GO" id="GO:0046872">
    <property type="term" value="F:metal ion binding"/>
    <property type="evidence" value="ECO:0007669"/>
    <property type="project" value="UniProtKB-KW"/>
</dbReference>
<dbReference type="InterPro" id="IPR059000">
    <property type="entry name" value="ATPase_P-type_domA"/>
</dbReference>
<comment type="caution">
    <text evidence="9">The sequence shown here is derived from an EMBL/GenBank/DDBJ whole genome shotgun (WGS) entry which is preliminary data.</text>
</comment>
<evidence type="ECO:0000256" key="5">
    <source>
        <dbReference type="ARBA" id="ARBA00022840"/>
    </source>
</evidence>
<dbReference type="InterPro" id="IPR008250">
    <property type="entry name" value="ATPase_P-typ_transduc_dom_A_sf"/>
</dbReference>
<dbReference type="Proteomes" id="UP000287651">
    <property type="component" value="Unassembled WGS sequence"/>
</dbReference>
<dbReference type="InterPro" id="IPR051949">
    <property type="entry name" value="Cation_Transport_ATPase"/>
</dbReference>
<dbReference type="Gene3D" id="2.70.150.10">
    <property type="entry name" value="Calcium-transporting ATPase, cytoplasmic transduction domain A"/>
    <property type="match status" value="1"/>
</dbReference>
<dbReference type="EMBL" id="AMZH03000292">
    <property type="protein sequence ID" value="RRT84493.1"/>
    <property type="molecule type" value="Genomic_DNA"/>
</dbReference>
<evidence type="ECO:0000256" key="2">
    <source>
        <dbReference type="ARBA" id="ARBA00006024"/>
    </source>
</evidence>
<evidence type="ECO:0000313" key="9">
    <source>
        <dbReference type="EMBL" id="RRT84493.1"/>
    </source>
</evidence>
<keyword evidence="7" id="KW-1278">Translocase</keyword>
<keyword evidence="6" id="KW-0460">Magnesium</keyword>
<gene>
    <name evidence="9" type="ORF">B296_00009648</name>
</gene>
<dbReference type="SUPFAM" id="SSF81653">
    <property type="entry name" value="Calcium ATPase, transduction domain A"/>
    <property type="match status" value="1"/>
</dbReference>
<keyword evidence="4" id="KW-0547">Nucleotide-binding</keyword>
<dbReference type="GO" id="GO:0016020">
    <property type="term" value="C:membrane"/>
    <property type="evidence" value="ECO:0007669"/>
    <property type="project" value="UniProtKB-SubCell"/>
</dbReference>
<evidence type="ECO:0000256" key="6">
    <source>
        <dbReference type="ARBA" id="ARBA00022842"/>
    </source>
</evidence>
<keyword evidence="3" id="KW-0479">Metal-binding</keyword>
<evidence type="ECO:0000256" key="1">
    <source>
        <dbReference type="ARBA" id="ARBA00004141"/>
    </source>
</evidence>
<feature type="non-terminal residue" evidence="9">
    <location>
        <position position="1"/>
    </location>
</feature>
<dbReference type="Pfam" id="PF00122">
    <property type="entry name" value="E1-E2_ATPase"/>
    <property type="match status" value="1"/>
</dbReference>
<organism evidence="9 10">
    <name type="scientific">Ensete ventricosum</name>
    <name type="common">Abyssinian banana</name>
    <name type="synonym">Musa ensete</name>
    <dbReference type="NCBI Taxonomy" id="4639"/>
    <lineage>
        <taxon>Eukaryota</taxon>
        <taxon>Viridiplantae</taxon>
        <taxon>Streptophyta</taxon>
        <taxon>Embryophyta</taxon>
        <taxon>Tracheophyta</taxon>
        <taxon>Spermatophyta</taxon>
        <taxon>Magnoliopsida</taxon>
        <taxon>Liliopsida</taxon>
        <taxon>Zingiberales</taxon>
        <taxon>Musaceae</taxon>
        <taxon>Ensete</taxon>
    </lineage>
</organism>
<evidence type="ECO:0000259" key="8">
    <source>
        <dbReference type="Pfam" id="PF00122"/>
    </source>
</evidence>
<protein>
    <recommendedName>
        <fullName evidence="8">P-type ATPase A domain-containing protein</fullName>
    </recommendedName>
</protein>
<dbReference type="PANTHER" id="PTHR43079:SF1">
    <property type="entry name" value="CADMIUM_ZINC-TRANSPORTING ATPASE HMA1, CHLOROPLASTIC-RELATED"/>
    <property type="match status" value="1"/>
</dbReference>
<accession>A0A427B7Q7</accession>
<evidence type="ECO:0000256" key="4">
    <source>
        <dbReference type="ARBA" id="ARBA00022741"/>
    </source>
</evidence>
<dbReference type="PANTHER" id="PTHR43079">
    <property type="entry name" value="PROBABLE CADMIUM/ZINC-TRANSPORTING ATPASE HMA1"/>
    <property type="match status" value="1"/>
</dbReference>
<comment type="similarity">
    <text evidence="2">Belongs to the cation transport ATPase (P-type) (TC 3.A.3) family. Type IB subfamily.</text>
</comment>
<keyword evidence="5" id="KW-0067">ATP-binding</keyword>
<proteinExistence type="inferred from homology"/>
<evidence type="ECO:0000256" key="7">
    <source>
        <dbReference type="ARBA" id="ARBA00022967"/>
    </source>
</evidence>
<reference evidence="9 10" key="1">
    <citation type="journal article" date="2014" name="Agronomy (Basel)">
        <title>A Draft Genome Sequence for Ensete ventricosum, the Drought-Tolerant Tree Against Hunger.</title>
        <authorList>
            <person name="Harrison J."/>
            <person name="Moore K.A."/>
            <person name="Paszkiewicz K."/>
            <person name="Jones T."/>
            <person name="Grant M."/>
            <person name="Ambacheew D."/>
            <person name="Muzemil S."/>
            <person name="Studholme D.J."/>
        </authorList>
    </citation>
    <scope>NUCLEOTIDE SEQUENCE [LARGE SCALE GENOMIC DNA]</scope>
</reference>
<feature type="domain" description="P-type ATPase A" evidence="8">
    <location>
        <begin position="53"/>
        <end position="116"/>
    </location>
</feature>
<dbReference type="GO" id="GO:0005524">
    <property type="term" value="F:ATP binding"/>
    <property type="evidence" value="ECO:0007669"/>
    <property type="project" value="UniProtKB-KW"/>
</dbReference>
<sequence length="116" mass="11931">VSAALDAIVIIASGKVNIHVLMALAAFASVFMGNSLEGGLLLAMFNLAHIVCDLEVGSYILVRAGEAVPVDGEVFQGASTITIEHLTGETKPLERGVGDAIPGGARNLEGMMVVKV</sequence>
<comment type="subcellular location">
    <subcellularLocation>
        <location evidence="1">Membrane</location>
        <topology evidence="1">Multi-pass membrane protein</topology>
    </subcellularLocation>
</comment>
<dbReference type="AlphaFoldDB" id="A0A427B7Q7"/>
<evidence type="ECO:0000313" key="10">
    <source>
        <dbReference type="Proteomes" id="UP000287651"/>
    </source>
</evidence>
<name>A0A427B7Q7_ENSVE</name>